<keyword evidence="5" id="KW-0411">Iron-sulfur</keyword>
<dbReference type="PROSITE" id="PS00814">
    <property type="entry name" value="ADX"/>
    <property type="match status" value="1"/>
</dbReference>
<dbReference type="CDD" id="cd00207">
    <property type="entry name" value="fer2"/>
    <property type="match status" value="1"/>
</dbReference>
<feature type="domain" description="2Fe-2S ferredoxin-type" evidence="7">
    <location>
        <begin position="4"/>
        <end position="109"/>
    </location>
</feature>
<evidence type="ECO:0000256" key="1">
    <source>
        <dbReference type="ARBA" id="ARBA00010914"/>
    </source>
</evidence>
<evidence type="ECO:0000313" key="9">
    <source>
        <dbReference type="Proteomes" id="UP001419910"/>
    </source>
</evidence>
<dbReference type="Gene3D" id="3.10.20.30">
    <property type="match status" value="1"/>
</dbReference>
<comment type="caution">
    <text evidence="8">The sequence shown here is derived from an EMBL/GenBank/DDBJ whole genome shotgun (WGS) entry which is preliminary data.</text>
</comment>
<dbReference type="Pfam" id="PF00111">
    <property type="entry name" value="Fer2"/>
    <property type="match status" value="1"/>
</dbReference>
<sequence>MPGITVTFIDVNGQTRVIEDAEPGMSMMQVAKAHDVEGILADCGGACSCATCHVYVGDGWMEKVGPPDDVEEALLDMVDDVRQPNSRLSCQISVSSDLDGIELTVAPDPGY</sequence>
<comment type="similarity">
    <text evidence="1">Belongs to the adrenodoxin/putidaredoxin family.</text>
</comment>
<dbReference type="InterPro" id="IPR036010">
    <property type="entry name" value="2Fe-2S_ferredoxin-like_sf"/>
</dbReference>
<reference evidence="8 9" key="1">
    <citation type="submission" date="2024-05" db="EMBL/GenBank/DDBJ databases">
        <authorList>
            <person name="Liu Q."/>
            <person name="Xin Y.-H."/>
        </authorList>
    </citation>
    <scope>NUCLEOTIDE SEQUENCE [LARGE SCALE GENOMIC DNA]</scope>
    <source>
        <strain evidence="8 9">CGMCC 1.10181</strain>
    </source>
</reference>
<dbReference type="SUPFAM" id="SSF54292">
    <property type="entry name" value="2Fe-2S ferredoxin-like"/>
    <property type="match status" value="1"/>
</dbReference>
<organism evidence="8 9">
    <name type="scientific">Sphingomonas oligophenolica</name>
    <dbReference type="NCBI Taxonomy" id="301154"/>
    <lineage>
        <taxon>Bacteria</taxon>
        <taxon>Pseudomonadati</taxon>
        <taxon>Pseudomonadota</taxon>
        <taxon>Alphaproteobacteria</taxon>
        <taxon>Sphingomonadales</taxon>
        <taxon>Sphingomonadaceae</taxon>
        <taxon>Sphingomonas</taxon>
    </lineage>
</organism>
<evidence type="ECO:0000256" key="4">
    <source>
        <dbReference type="ARBA" id="ARBA00023004"/>
    </source>
</evidence>
<dbReference type="InterPro" id="IPR001055">
    <property type="entry name" value="Adrenodoxin-like"/>
</dbReference>
<keyword evidence="2" id="KW-0001">2Fe-2S</keyword>
<dbReference type="InterPro" id="IPR012675">
    <property type="entry name" value="Beta-grasp_dom_sf"/>
</dbReference>
<proteinExistence type="inferred from homology"/>
<keyword evidence="4" id="KW-0408">Iron</keyword>
<dbReference type="PANTHER" id="PTHR23426">
    <property type="entry name" value="FERREDOXIN/ADRENODOXIN"/>
    <property type="match status" value="1"/>
</dbReference>
<dbReference type="EMBL" id="JBDIME010000025">
    <property type="protein sequence ID" value="MEN2792223.1"/>
    <property type="molecule type" value="Genomic_DNA"/>
</dbReference>
<keyword evidence="3" id="KW-0479">Metal-binding</keyword>
<dbReference type="InterPro" id="IPR018298">
    <property type="entry name" value="Adrenodoxin_Fe-S_BS"/>
</dbReference>
<keyword evidence="9" id="KW-1185">Reference proteome</keyword>
<evidence type="ECO:0000259" key="7">
    <source>
        <dbReference type="PROSITE" id="PS51085"/>
    </source>
</evidence>
<evidence type="ECO:0000313" key="8">
    <source>
        <dbReference type="EMBL" id="MEN2792223.1"/>
    </source>
</evidence>
<protein>
    <submittedName>
        <fullName evidence="8">2Fe-2S iron-sulfur cluster-binding protein</fullName>
    </submittedName>
</protein>
<dbReference type="PRINTS" id="PR00355">
    <property type="entry name" value="ADRENODOXIN"/>
</dbReference>
<name>A0ABU9Y8T4_9SPHN</name>
<evidence type="ECO:0000256" key="3">
    <source>
        <dbReference type="ARBA" id="ARBA00022723"/>
    </source>
</evidence>
<comment type="cofactor">
    <cofactor evidence="6">
        <name>[2Fe-2S] cluster</name>
        <dbReference type="ChEBI" id="CHEBI:190135"/>
    </cofactor>
</comment>
<accession>A0ABU9Y8T4</accession>
<gene>
    <name evidence="8" type="ORF">ABC974_21510</name>
</gene>
<evidence type="ECO:0000256" key="6">
    <source>
        <dbReference type="ARBA" id="ARBA00034078"/>
    </source>
</evidence>
<dbReference type="PANTHER" id="PTHR23426:SF65">
    <property type="entry name" value="FERREDOXIN-2, MITOCHONDRIAL"/>
    <property type="match status" value="1"/>
</dbReference>
<evidence type="ECO:0000256" key="5">
    <source>
        <dbReference type="ARBA" id="ARBA00023014"/>
    </source>
</evidence>
<dbReference type="Proteomes" id="UP001419910">
    <property type="component" value="Unassembled WGS sequence"/>
</dbReference>
<dbReference type="InterPro" id="IPR001041">
    <property type="entry name" value="2Fe-2S_ferredoxin-type"/>
</dbReference>
<dbReference type="RefSeq" id="WP_345840529.1">
    <property type="nucleotide sequence ID" value="NZ_JBDIME010000025.1"/>
</dbReference>
<evidence type="ECO:0000256" key="2">
    <source>
        <dbReference type="ARBA" id="ARBA00022714"/>
    </source>
</evidence>
<dbReference type="PROSITE" id="PS51085">
    <property type="entry name" value="2FE2S_FER_2"/>
    <property type="match status" value="1"/>
</dbReference>